<name>A0A9Q0IIB2_9TELE</name>
<dbReference type="EMBL" id="JANIIK010000109">
    <property type="protein sequence ID" value="KAJ3598061.1"/>
    <property type="molecule type" value="Genomic_DNA"/>
</dbReference>
<evidence type="ECO:0000313" key="1">
    <source>
        <dbReference type="EMBL" id="KAJ3598061.1"/>
    </source>
</evidence>
<dbReference type="AlphaFoldDB" id="A0A9Q0IIB2"/>
<sequence length="135" mass="15277">MNWCSWREGYHPMELLIDDQSVSLPLPTSKVAPQFHTGQWEGFQDWVLSGSGENLSAEIADRQTWSHVLTPGDIYSLIPHPPITEGDYLHYLGVLEVKLAILKLLATLHIRNPQEIKALSHDQVDKAWSHDQAVT</sequence>
<gene>
    <name evidence="1" type="ORF">NHX12_001575</name>
</gene>
<accession>A0A9Q0IIB2</accession>
<proteinExistence type="predicted"/>
<evidence type="ECO:0000313" key="2">
    <source>
        <dbReference type="Proteomes" id="UP001148018"/>
    </source>
</evidence>
<reference evidence="1" key="1">
    <citation type="submission" date="2022-07" db="EMBL/GenBank/DDBJ databases">
        <title>Chromosome-level genome of Muraenolepis orangiensis.</title>
        <authorList>
            <person name="Kim J."/>
        </authorList>
    </citation>
    <scope>NUCLEOTIDE SEQUENCE</scope>
    <source>
        <strain evidence="1">KU_S4_2022</strain>
        <tissue evidence="1">Muscle</tissue>
    </source>
</reference>
<organism evidence="1 2">
    <name type="scientific">Muraenolepis orangiensis</name>
    <name type="common">Patagonian moray cod</name>
    <dbReference type="NCBI Taxonomy" id="630683"/>
    <lineage>
        <taxon>Eukaryota</taxon>
        <taxon>Metazoa</taxon>
        <taxon>Chordata</taxon>
        <taxon>Craniata</taxon>
        <taxon>Vertebrata</taxon>
        <taxon>Euteleostomi</taxon>
        <taxon>Actinopterygii</taxon>
        <taxon>Neopterygii</taxon>
        <taxon>Teleostei</taxon>
        <taxon>Neoteleostei</taxon>
        <taxon>Acanthomorphata</taxon>
        <taxon>Zeiogadaria</taxon>
        <taxon>Gadariae</taxon>
        <taxon>Gadiformes</taxon>
        <taxon>Muraenolepidoidei</taxon>
        <taxon>Muraenolepididae</taxon>
        <taxon>Muraenolepis</taxon>
    </lineage>
</organism>
<comment type="caution">
    <text evidence="1">The sequence shown here is derived from an EMBL/GenBank/DDBJ whole genome shotgun (WGS) entry which is preliminary data.</text>
</comment>
<protein>
    <submittedName>
        <fullName evidence="1">Uncharacterized protein</fullName>
    </submittedName>
</protein>
<dbReference type="Proteomes" id="UP001148018">
    <property type="component" value="Unassembled WGS sequence"/>
</dbReference>
<keyword evidence="2" id="KW-1185">Reference proteome</keyword>